<dbReference type="SUPFAM" id="SSF160800">
    <property type="entry name" value="Lp2179-like"/>
    <property type="match status" value="1"/>
</dbReference>
<protein>
    <submittedName>
        <fullName evidence="1">Putative amino acid metabolism</fullName>
    </submittedName>
</protein>
<dbReference type="OrthoDB" id="2166222at2"/>
<dbReference type="InterPro" id="IPR035942">
    <property type="entry name" value="Lp2179-like_sf"/>
</dbReference>
<evidence type="ECO:0000313" key="2">
    <source>
        <dbReference type="Proteomes" id="UP000199433"/>
    </source>
</evidence>
<dbReference type="Gene3D" id="3.30.1820.10">
    <property type="entry name" value="Lp2179-like"/>
    <property type="match status" value="1"/>
</dbReference>
<dbReference type="STRING" id="426701.SAMN04488098_102428"/>
<dbReference type="Pfam" id="PF08866">
    <property type="entry name" value="DUF1831"/>
    <property type="match status" value="1"/>
</dbReference>
<gene>
    <name evidence="1" type="ORF">SAMN04488098_102428</name>
</gene>
<organism evidence="1 2">
    <name type="scientific">Alkalibacterium thalassium</name>
    <dbReference type="NCBI Taxonomy" id="426701"/>
    <lineage>
        <taxon>Bacteria</taxon>
        <taxon>Bacillati</taxon>
        <taxon>Bacillota</taxon>
        <taxon>Bacilli</taxon>
        <taxon>Lactobacillales</taxon>
        <taxon>Carnobacteriaceae</taxon>
        <taxon>Alkalibacterium</taxon>
    </lineage>
</organism>
<reference evidence="2" key="1">
    <citation type="submission" date="2016-10" db="EMBL/GenBank/DDBJ databases">
        <authorList>
            <person name="Varghese N."/>
            <person name="Submissions S."/>
        </authorList>
    </citation>
    <scope>NUCLEOTIDE SEQUENCE [LARGE SCALE GENOMIC DNA]</scope>
    <source>
        <strain evidence="2">DSM 19181</strain>
    </source>
</reference>
<evidence type="ECO:0000313" key="1">
    <source>
        <dbReference type="EMBL" id="SDK33880.1"/>
    </source>
</evidence>
<dbReference type="AlphaFoldDB" id="A0A1G9B4D6"/>
<proteinExistence type="predicted"/>
<sequence>MATQKKDSLLGSNTHYSVNDEAKRYTLKDNGFMETKNGSFQYERTLSIHAVDKKAPKIKIVISKDLNELKLSAVTANGLKKIDLYKSDQLSEERTFAENILKSLVEGKVLTVVD</sequence>
<dbReference type="InterPro" id="IPR014965">
    <property type="entry name" value="Amino_acid_metab_prot_put"/>
</dbReference>
<dbReference type="Proteomes" id="UP000199433">
    <property type="component" value="Unassembled WGS sequence"/>
</dbReference>
<dbReference type="RefSeq" id="WP_091267039.1">
    <property type="nucleotide sequence ID" value="NZ_FNFK01000024.1"/>
</dbReference>
<name>A0A1G9B4D6_9LACT</name>
<dbReference type="EMBL" id="FNFK01000024">
    <property type="protein sequence ID" value="SDK33880.1"/>
    <property type="molecule type" value="Genomic_DNA"/>
</dbReference>
<keyword evidence="2" id="KW-1185">Reference proteome</keyword>
<accession>A0A1G9B4D6</accession>